<feature type="domain" description="Bacillithiol biosynthesis BshC N-terminal Rossmann-like" evidence="1">
    <location>
        <begin position="13"/>
        <end position="244"/>
    </location>
</feature>
<evidence type="ECO:0000313" key="2">
    <source>
        <dbReference type="EMBL" id="GAF90339.1"/>
    </source>
</evidence>
<feature type="non-terminal residue" evidence="2">
    <location>
        <position position="248"/>
    </location>
</feature>
<organism evidence="2">
    <name type="scientific">marine sediment metagenome</name>
    <dbReference type="NCBI Taxonomy" id="412755"/>
    <lineage>
        <taxon>unclassified sequences</taxon>
        <taxon>metagenomes</taxon>
        <taxon>ecological metagenomes</taxon>
    </lineage>
</organism>
<protein>
    <recommendedName>
        <fullName evidence="1">Bacillithiol biosynthesis BshC N-terminal Rossmann-like domain-containing protein</fullName>
    </recommendedName>
</protein>
<sequence length="248" mass="27701">MLQSLDARVVYPENKLYLDYITGQGKATSLFSHPPLGFEEALAARRQVEYPREEVCDLLLEYNAGLGADSAALEGIEALRSPAAFCVISGQQAGFLGGPVYTLYKIITTIWLAKYLERHLNVRIVPAFWLASEDHDFAEINHAFLLKRDGEVGRVTFEWTGHGRPIADLPISDGVLRAYQTYFDQLIPGPHYETARDLFAAKSEEDYCSWHARIWARLFSGRGLVVVDPSILRAPAGAFFHAALTKPE</sequence>
<reference evidence="2" key="1">
    <citation type="journal article" date="2014" name="Front. Microbiol.">
        <title>High frequency of phylogenetically diverse reductive dehalogenase-homologous genes in deep subseafloor sedimentary metagenomes.</title>
        <authorList>
            <person name="Kawai M."/>
            <person name="Futagami T."/>
            <person name="Toyoda A."/>
            <person name="Takaki Y."/>
            <person name="Nishi S."/>
            <person name="Hori S."/>
            <person name="Arai W."/>
            <person name="Tsubouchi T."/>
            <person name="Morono Y."/>
            <person name="Uchiyama I."/>
            <person name="Ito T."/>
            <person name="Fujiyama A."/>
            <person name="Inagaki F."/>
            <person name="Takami H."/>
        </authorList>
    </citation>
    <scope>NUCLEOTIDE SEQUENCE</scope>
    <source>
        <strain evidence="2">Expedition CK06-06</strain>
    </source>
</reference>
<dbReference type="InterPro" id="IPR055398">
    <property type="entry name" value="Rossmann-like_BshC"/>
</dbReference>
<name>X0TAV8_9ZZZZ</name>
<dbReference type="Pfam" id="PF10079">
    <property type="entry name" value="Rossmann-like_BshC"/>
    <property type="match status" value="1"/>
</dbReference>
<comment type="caution">
    <text evidence="2">The sequence shown here is derived from an EMBL/GenBank/DDBJ whole genome shotgun (WGS) entry which is preliminary data.</text>
</comment>
<accession>X0TAV8</accession>
<gene>
    <name evidence="2" type="ORF">S01H1_18901</name>
</gene>
<dbReference type="AlphaFoldDB" id="X0TAV8"/>
<evidence type="ECO:0000259" key="1">
    <source>
        <dbReference type="Pfam" id="PF10079"/>
    </source>
</evidence>
<proteinExistence type="predicted"/>
<dbReference type="EMBL" id="BARS01010153">
    <property type="protein sequence ID" value="GAF90339.1"/>
    <property type="molecule type" value="Genomic_DNA"/>
</dbReference>